<feature type="compositionally biased region" description="Basic and acidic residues" evidence="2">
    <location>
        <begin position="130"/>
        <end position="151"/>
    </location>
</feature>
<feature type="compositionally biased region" description="Basic residues" evidence="2">
    <location>
        <begin position="62"/>
        <end position="72"/>
    </location>
</feature>
<keyword evidence="1" id="KW-0175">Coiled coil</keyword>
<feature type="compositionally biased region" description="Polar residues" evidence="2">
    <location>
        <begin position="81"/>
        <end position="96"/>
    </location>
</feature>
<sequence length="647" mass="74431">MSNKMRRGTISPGTFMSPKNRSSILGKSTSLASLKTDTKMASEMIASLQKSKFDSSANSRSNKAKIQKKYSRNIKYPRNFKNPSSLNQNQSIISLKSTRKPSILKKNRNSLPRDNSKKRSSSKSKKYKLKEKPVSKDAKKNYDSFSRGHEGMDFKGSSKTLNVFNTLKAKIYQNLPKNATMLNSPSRNGAPRQNYTVGYNDCSPHYSNEETKTTDRKFALSSFDNAPKSNLFQQIKTKRQQEQRENSVFIKKLEEDLLSHYNYYCNCKDGKNFSAEYEIKDATNKALDKVKNLVNKNLSNVIKIAQRSFNDCMEVMMETCKKREKAVSKANQKSKDLESRIQDLEKQTELLENENAKLQKEKKKANAKLKNLQKESNLFMGKFDEAKILKEIKDLIAENENIRDFAREIKSELEYGRQRENKLMYFLYVLQKKEFPVYDIFEADIKSIPTYRFSINLDEEYKKLYEEFNPPHGTSSTGKTLKLLNNQNVGVDSSVNSSLPLETGPAPAQNKPMIVPDLDLNGILNKQLKKQPENTNFAQDKFIKNKGAMSAGLAEYNRECSEDPSEEEDCDCTYCRELHHSSENSNIQENLSGSNSLCNKILSPEDIEARNRRVEQILKRDDYQNYRLIRDLNKMQEMAESFNQSQK</sequence>
<feature type="compositionally biased region" description="Polar residues" evidence="2">
    <location>
        <begin position="49"/>
        <end position="61"/>
    </location>
</feature>
<gene>
    <name evidence="3" type="ORF">ECRASSUSDP1_LOCUS28726</name>
</gene>
<evidence type="ECO:0000313" key="3">
    <source>
        <dbReference type="EMBL" id="CAI2387099.1"/>
    </source>
</evidence>
<evidence type="ECO:0000256" key="2">
    <source>
        <dbReference type="SAM" id="MobiDB-lite"/>
    </source>
</evidence>
<name>A0AAD1Y9C6_EUPCR</name>
<keyword evidence="4" id="KW-1185">Reference proteome</keyword>
<protein>
    <submittedName>
        <fullName evidence="3">Uncharacterized protein</fullName>
    </submittedName>
</protein>
<organism evidence="3 4">
    <name type="scientific">Euplotes crassus</name>
    <dbReference type="NCBI Taxonomy" id="5936"/>
    <lineage>
        <taxon>Eukaryota</taxon>
        <taxon>Sar</taxon>
        <taxon>Alveolata</taxon>
        <taxon>Ciliophora</taxon>
        <taxon>Intramacronucleata</taxon>
        <taxon>Spirotrichea</taxon>
        <taxon>Hypotrichia</taxon>
        <taxon>Euplotida</taxon>
        <taxon>Euplotidae</taxon>
        <taxon>Moneuplotes</taxon>
    </lineage>
</organism>
<evidence type="ECO:0000313" key="4">
    <source>
        <dbReference type="Proteomes" id="UP001295684"/>
    </source>
</evidence>
<feature type="coiled-coil region" evidence="1">
    <location>
        <begin position="320"/>
        <end position="375"/>
    </location>
</feature>
<feature type="compositionally biased region" description="Polar residues" evidence="2">
    <location>
        <begin position="11"/>
        <end position="28"/>
    </location>
</feature>
<proteinExistence type="predicted"/>
<reference evidence="3" key="1">
    <citation type="submission" date="2023-07" db="EMBL/GenBank/DDBJ databases">
        <authorList>
            <consortium name="AG Swart"/>
            <person name="Singh M."/>
            <person name="Singh A."/>
            <person name="Seah K."/>
            <person name="Emmerich C."/>
        </authorList>
    </citation>
    <scope>NUCLEOTIDE SEQUENCE</scope>
    <source>
        <strain evidence="3">DP1</strain>
    </source>
</reference>
<dbReference type="Proteomes" id="UP001295684">
    <property type="component" value="Unassembled WGS sequence"/>
</dbReference>
<feature type="compositionally biased region" description="Basic residues" evidence="2">
    <location>
        <begin position="116"/>
        <end position="129"/>
    </location>
</feature>
<feature type="compositionally biased region" description="Basic residues" evidence="2">
    <location>
        <begin position="97"/>
        <end position="108"/>
    </location>
</feature>
<dbReference type="AlphaFoldDB" id="A0AAD1Y9C6"/>
<comment type="caution">
    <text evidence="3">The sequence shown here is derived from an EMBL/GenBank/DDBJ whole genome shotgun (WGS) entry which is preliminary data.</text>
</comment>
<feature type="region of interest" description="Disordered" evidence="2">
    <location>
        <begin position="1"/>
        <end position="28"/>
    </location>
</feature>
<evidence type="ECO:0000256" key="1">
    <source>
        <dbReference type="SAM" id="Coils"/>
    </source>
</evidence>
<feature type="region of interest" description="Disordered" evidence="2">
    <location>
        <begin position="49"/>
        <end position="151"/>
    </location>
</feature>
<dbReference type="EMBL" id="CAMPGE010029620">
    <property type="protein sequence ID" value="CAI2387099.1"/>
    <property type="molecule type" value="Genomic_DNA"/>
</dbReference>
<accession>A0AAD1Y9C6</accession>